<protein>
    <submittedName>
        <fullName evidence="4">Coiled-coil domain-containing protein 69-A-like</fullName>
    </submittedName>
</protein>
<dbReference type="Proteomes" id="UP000515121">
    <property type="component" value="Unplaced"/>
</dbReference>
<dbReference type="AlphaFoldDB" id="A0A6P5XLL4"/>
<feature type="compositionally biased region" description="Polar residues" evidence="2">
    <location>
        <begin position="210"/>
        <end position="225"/>
    </location>
</feature>
<organism evidence="3 4">
    <name type="scientific">Durio zibethinus</name>
    <name type="common">Durian</name>
    <dbReference type="NCBI Taxonomy" id="66656"/>
    <lineage>
        <taxon>Eukaryota</taxon>
        <taxon>Viridiplantae</taxon>
        <taxon>Streptophyta</taxon>
        <taxon>Embryophyta</taxon>
        <taxon>Tracheophyta</taxon>
        <taxon>Spermatophyta</taxon>
        <taxon>Magnoliopsida</taxon>
        <taxon>eudicotyledons</taxon>
        <taxon>Gunneridae</taxon>
        <taxon>Pentapetalae</taxon>
        <taxon>rosids</taxon>
        <taxon>malvids</taxon>
        <taxon>Malvales</taxon>
        <taxon>Malvaceae</taxon>
        <taxon>Helicteroideae</taxon>
        <taxon>Durio</taxon>
    </lineage>
</organism>
<dbReference type="GeneID" id="111284345"/>
<evidence type="ECO:0000313" key="3">
    <source>
        <dbReference type="Proteomes" id="UP000515121"/>
    </source>
</evidence>
<feature type="coiled-coil region" evidence="1">
    <location>
        <begin position="235"/>
        <end position="262"/>
    </location>
</feature>
<dbReference type="KEGG" id="dzi:111284345"/>
<dbReference type="RefSeq" id="XP_022728772.1">
    <property type="nucleotide sequence ID" value="XM_022873037.1"/>
</dbReference>
<evidence type="ECO:0000313" key="4">
    <source>
        <dbReference type="RefSeq" id="XP_022728772.1"/>
    </source>
</evidence>
<feature type="coiled-coil region" evidence="1">
    <location>
        <begin position="6"/>
        <end position="174"/>
    </location>
</feature>
<proteinExistence type="predicted"/>
<evidence type="ECO:0000256" key="2">
    <source>
        <dbReference type="SAM" id="MobiDB-lite"/>
    </source>
</evidence>
<keyword evidence="3" id="KW-1185">Reference proteome</keyword>
<feature type="region of interest" description="Disordered" evidence="2">
    <location>
        <begin position="210"/>
        <end position="231"/>
    </location>
</feature>
<sequence>MKNDAVQKLTKERKVLKEDLQDLHQENKKLRLDSRPLKGSKKDVEELRDMVEYWKNRAQEKKEMISTLTKEQHEWKEKLSRASEKVTRHQRESEKLKAELMREQIKNSDLQSKKKALEHELMSLELQLTSNQRHINEILTEWQDREDYWARTCNMEAIRKVGNMVEKVKALEREIVPTKGHSQRLLHFLHEAREQYAQIKCSRIVKPRNHNSSISHRYNTRSQTRAMEEENTARFERVERVQEEIQERVMEIQQRIEAQMAKLRQLLIGSMKGK</sequence>
<accession>A0A6P5XLL4</accession>
<name>A0A6P5XLL4_DURZI</name>
<gene>
    <name evidence="4" type="primary">LOC111284345</name>
</gene>
<keyword evidence="1" id="KW-0175">Coiled coil</keyword>
<reference evidence="4" key="1">
    <citation type="submission" date="2025-08" db="UniProtKB">
        <authorList>
            <consortium name="RefSeq"/>
        </authorList>
    </citation>
    <scope>IDENTIFICATION</scope>
    <source>
        <tissue evidence="4">Fruit stalk</tissue>
    </source>
</reference>
<evidence type="ECO:0000256" key="1">
    <source>
        <dbReference type="SAM" id="Coils"/>
    </source>
</evidence>